<dbReference type="AlphaFoldDB" id="A0A2G5DBT5"/>
<dbReference type="Pfam" id="PF04765">
    <property type="entry name" value="TOD1_MUCI70"/>
    <property type="match status" value="1"/>
</dbReference>
<dbReference type="InterPro" id="IPR006852">
    <property type="entry name" value="TOD1_MUCI70"/>
</dbReference>
<feature type="compositionally biased region" description="Basic and acidic residues" evidence="1">
    <location>
        <begin position="289"/>
        <end position="301"/>
    </location>
</feature>
<feature type="compositionally biased region" description="Polar residues" evidence="1">
    <location>
        <begin position="146"/>
        <end position="158"/>
    </location>
</feature>
<keyword evidence="2" id="KW-1133">Transmembrane helix</keyword>
<feature type="region of interest" description="Disordered" evidence="1">
    <location>
        <begin position="129"/>
        <end position="185"/>
    </location>
</feature>
<keyword evidence="5" id="KW-1185">Reference proteome</keyword>
<feature type="non-terminal residue" evidence="4">
    <location>
        <position position="542"/>
    </location>
</feature>
<keyword evidence="2" id="KW-0812">Transmembrane</keyword>
<feature type="compositionally biased region" description="Basic residues" evidence="1">
    <location>
        <begin position="341"/>
        <end position="350"/>
    </location>
</feature>
<evidence type="ECO:0000313" key="4">
    <source>
        <dbReference type="EMBL" id="PIA40981.1"/>
    </source>
</evidence>
<dbReference type="PANTHER" id="PTHR12956">
    <property type="entry name" value="ALKALINE CERAMIDASE-RELATED"/>
    <property type="match status" value="1"/>
</dbReference>
<name>A0A2G5DBT5_AQUCA</name>
<evidence type="ECO:0000256" key="2">
    <source>
        <dbReference type="SAM" id="Phobius"/>
    </source>
</evidence>
<dbReference type="Proteomes" id="UP000230069">
    <property type="component" value="Unassembled WGS sequence"/>
</dbReference>
<dbReference type="EMBL" id="KZ305040">
    <property type="protein sequence ID" value="PIA40981.1"/>
    <property type="molecule type" value="Genomic_DNA"/>
</dbReference>
<sequence length="542" mass="61195">MAQYRQSFSSAAGDQVSLGIRIPISHNKQSGFRNRRSNNRTCCDKKCNKISIGAIAVILSCGLLVTIFTYYRISIHDNNNNNNKELDISNVLNNDLDIINANLTQTKTSRVLKFGHGSIAHGRDSRYWDRDDRRRDDDYNERESEIGNTRGQETINIQHNKDKTQTKHPIVDNSSGKSNGKLRLDQTNVGLYNEAGRDELKHYEAEYEASLKNVGQLRQMNSNGNEHDGKSNGVDLESQIEGADVDDEYDDGIDSLDARVLETDVTKHDNEAESDVDKGQGDDAGDPSDETKRAVTDESGKASRAWTSDSQSSDKVKLDSRHVSSISGRPTKRSNLEKRSNTRRRPRRKYSGSSCQMKLLNSSALLVEPIESRKFSRFSLQYTDVEEKPSGDTQWEPRFAGHQTLQEREESFFARDQKINCGFVKGPKGFPSTGFDLAEDDAKFMSSCHIAVSSCIFGNSDNLRTPYGRTVTRLSRKNVCFVMFVDEKTLQTLSLEGQKPDRMGFIGLWKIVLVKNLPYADMRRVGKIPKFLTHRLFPSARY</sequence>
<reference evidence="4 5" key="1">
    <citation type="submission" date="2017-09" db="EMBL/GenBank/DDBJ databases">
        <title>WGS assembly of Aquilegia coerulea Goldsmith.</title>
        <authorList>
            <person name="Hodges S."/>
            <person name="Kramer E."/>
            <person name="Nordborg M."/>
            <person name="Tomkins J."/>
            <person name="Borevitz J."/>
            <person name="Derieg N."/>
            <person name="Yan J."/>
            <person name="Mihaltcheva S."/>
            <person name="Hayes R.D."/>
            <person name="Rokhsar D."/>
        </authorList>
    </citation>
    <scope>NUCLEOTIDE SEQUENCE [LARGE SCALE GENOMIC DNA]</scope>
    <source>
        <strain evidence="5">cv. Goldsmith</strain>
    </source>
</reference>
<keyword evidence="2" id="KW-0472">Membrane</keyword>
<dbReference type="OrthoDB" id="1905162at2759"/>
<evidence type="ECO:0000259" key="3">
    <source>
        <dbReference type="Pfam" id="PF04765"/>
    </source>
</evidence>
<protein>
    <recommendedName>
        <fullName evidence="3">TOD1/MUCI70 glycosyltransferase-like domain-containing protein</fullName>
    </recommendedName>
</protein>
<feature type="domain" description="TOD1/MUCI70 glycosyltransferase-like" evidence="3">
    <location>
        <begin position="380"/>
        <end position="542"/>
    </location>
</feature>
<accession>A0A2G5DBT5</accession>
<feature type="compositionally biased region" description="Basic and acidic residues" evidence="1">
    <location>
        <begin position="264"/>
        <end position="281"/>
    </location>
</feature>
<feature type="transmembrane region" description="Helical" evidence="2">
    <location>
        <begin position="50"/>
        <end position="71"/>
    </location>
</feature>
<proteinExistence type="predicted"/>
<evidence type="ECO:0000256" key="1">
    <source>
        <dbReference type="SAM" id="MobiDB-lite"/>
    </source>
</evidence>
<feature type="compositionally biased region" description="Basic and acidic residues" evidence="1">
    <location>
        <begin position="312"/>
        <end position="322"/>
    </location>
</feature>
<feature type="region of interest" description="Disordered" evidence="1">
    <location>
        <begin position="264"/>
        <end position="353"/>
    </location>
</feature>
<feature type="compositionally biased region" description="Basic and acidic residues" evidence="1">
    <location>
        <begin position="129"/>
        <end position="145"/>
    </location>
</feature>
<gene>
    <name evidence="4" type="ORF">AQUCO_02300035v1</name>
</gene>
<dbReference type="InterPro" id="IPR048354">
    <property type="entry name" value="TOD1_MUCI70_glycTrfase_dom"/>
</dbReference>
<organism evidence="4 5">
    <name type="scientific">Aquilegia coerulea</name>
    <name type="common">Rocky mountain columbine</name>
    <dbReference type="NCBI Taxonomy" id="218851"/>
    <lineage>
        <taxon>Eukaryota</taxon>
        <taxon>Viridiplantae</taxon>
        <taxon>Streptophyta</taxon>
        <taxon>Embryophyta</taxon>
        <taxon>Tracheophyta</taxon>
        <taxon>Spermatophyta</taxon>
        <taxon>Magnoliopsida</taxon>
        <taxon>Ranunculales</taxon>
        <taxon>Ranunculaceae</taxon>
        <taxon>Thalictroideae</taxon>
        <taxon>Aquilegia</taxon>
    </lineage>
</organism>
<evidence type="ECO:0000313" key="5">
    <source>
        <dbReference type="Proteomes" id="UP000230069"/>
    </source>
</evidence>
<dbReference type="PANTHER" id="PTHR12956:SF24">
    <property type="entry name" value="TRANSMEMBRANE PROTEIN (DUF616)"/>
    <property type="match status" value="1"/>
</dbReference>